<keyword evidence="2" id="KW-1133">Transmembrane helix</keyword>
<evidence type="ECO:0000313" key="4">
    <source>
        <dbReference type="Proteomes" id="UP000199455"/>
    </source>
</evidence>
<sequence length="104" mass="11199">MTNWTPFIYGLGAVYLLYYLANLAFDLLKPKLTGTSEPSLMISLADLEEPIDASVYSPEPSGNANGPQELLSSGEIRSSGGVLFGELMELAANDAILFTRQIPT</sequence>
<organism evidence="3 4">
    <name type="scientific">Pedobacter soli</name>
    <dbReference type="NCBI Taxonomy" id="390242"/>
    <lineage>
        <taxon>Bacteria</taxon>
        <taxon>Pseudomonadati</taxon>
        <taxon>Bacteroidota</taxon>
        <taxon>Sphingobacteriia</taxon>
        <taxon>Sphingobacteriales</taxon>
        <taxon>Sphingobacteriaceae</taxon>
        <taxon>Pedobacter</taxon>
    </lineage>
</organism>
<keyword evidence="4" id="KW-1185">Reference proteome</keyword>
<feature type="transmembrane region" description="Helical" evidence="2">
    <location>
        <begin position="6"/>
        <end position="25"/>
    </location>
</feature>
<protein>
    <submittedName>
        <fullName evidence="3">Uncharacterized protein</fullName>
    </submittedName>
</protein>
<dbReference type="STRING" id="390242.SAMN04488024_107162"/>
<evidence type="ECO:0000256" key="1">
    <source>
        <dbReference type="SAM" id="MobiDB-lite"/>
    </source>
</evidence>
<feature type="region of interest" description="Disordered" evidence="1">
    <location>
        <begin position="53"/>
        <end position="73"/>
    </location>
</feature>
<reference evidence="4" key="1">
    <citation type="submission" date="2016-10" db="EMBL/GenBank/DDBJ databases">
        <authorList>
            <person name="Varghese N."/>
            <person name="Submissions S."/>
        </authorList>
    </citation>
    <scope>NUCLEOTIDE SEQUENCE [LARGE SCALE GENOMIC DNA]</scope>
    <source>
        <strain evidence="4">DSM 18609</strain>
    </source>
</reference>
<dbReference type="AlphaFoldDB" id="A0A1G6WY81"/>
<name>A0A1G6WY81_9SPHI</name>
<accession>A0A1G6WY81</accession>
<dbReference type="Proteomes" id="UP000199455">
    <property type="component" value="Unassembled WGS sequence"/>
</dbReference>
<keyword evidence="2" id="KW-0472">Membrane</keyword>
<gene>
    <name evidence="3" type="ORF">SAMN04488024_107162</name>
</gene>
<proteinExistence type="predicted"/>
<evidence type="ECO:0000313" key="3">
    <source>
        <dbReference type="EMBL" id="SDD70754.1"/>
    </source>
</evidence>
<dbReference type="RefSeq" id="WP_090770398.1">
    <property type="nucleotide sequence ID" value="NZ_FMZH01000007.1"/>
</dbReference>
<dbReference type="EMBL" id="FMZH01000007">
    <property type="protein sequence ID" value="SDD70754.1"/>
    <property type="molecule type" value="Genomic_DNA"/>
</dbReference>
<keyword evidence="2" id="KW-0812">Transmembrane</keyword>
<evidence type="ECO:0000256" key="2">
    <source>
        <dbReference type="SAM" id="Phobius"/>
    </source>
</evidence>